<reference evidence="1" key="1">
    <citation type="journal article" date="2021" name="PeerJ">
        <title>Extensive microbial diversity within the chicken gut microbiome revealed by metagenomics and culture.</title>
        <authorList>
            <person name="Gilroy R."/>
            <person name="Ravi A."/>
            <person name="Getino M."/>
            <person name="Pursley I."/>
            <person name="Horton D.L."/>
            <person name="Alikhan N.F."/>
            <person name="Baker D."/>
            <person name="Gharbi K."/>
            <person name="Hall N."/>
            <person name="Watson M."/>
            <person name="Adriaenssens E.M."/>
            <person name="Foster-Nyarko E."/>
            <person name="Jarju S."/>
            <person name="Secka A."/>
            <person name="Antonio M."/>
            <person name="Oren A."/>
            <person name="Chaudhuri R.R."/>
            <person name="La Ragione R."/>
            <person name="Hildebrand F."/>
            <person name="Pallen M.J."/>
        </authorList>
    </citation>
    <scope>NUCLEOTIDE SEQUENCE</scope>
    <source>
        <strain evidence="1">ChiHjej11B10-19426</strain>
    </source>
</reference>
<evidence type="ECO:0000313" key="2">
    <source>
        <dbReference type="Proteomes" id="UP000824014"/>
    </source>
</evidence>
<sequence>MEDIDYACGIDCPEDLDDEAMLMTYVIGDDCELCYLDTFLRETFAPKR</sequence>
<dbReference type="EMBL" id="DXCC01000017">
    <property type="protein sequence ID" value="HIZ15371.1"/>
    <property type="molecule type" value="Genomic_DNA"/>
</dbReference>
<dbReference type="Proteomes" id="UP000824014">
    <property type="component" value="Unassembled WGS sequence"/>
</dbReference>
<evidence type="ECO:0000313" key="1">
    <source>
        <dbReference type="EMBL" id="HIZ15371.1"/>
    </source>
</evidence>
<reference evidence="1" key="2">
    <citation type="submission" date="2021-04" db="EMBL/GenBank/DDBJ databases">
        <authorList>
            <person name="Gilroy R."/>
        </authorList>
    </citation>
    <scope>NUCLEOTIDE SEQUENCE</scope>
    <source>
        <strain evidence="1">ChiHjej11B10-19426</strain>
    </source>
</reference>
<gene>
    <name evidence="1" type="ORF">H9816_05630</name>
</gene>
<comment type="caution">
    <text evidence="1">The sequence shown here is derived from an EMBL/GenBank/DDBJ whole genome shotgun (WGS) entry which is preliminary data.</text>
</comment>
<organism evidence="1 2">
    <name type="scientific">Candidatus Tidjanibacter faecipullorum</name>
    <dbReference type="NCBI Taxonomy" id="2838766"/>
    <lineage>
        <taxon>Bacteria</taxon>
        <taxon>Pseudomonadati</taxon>
        <taxon>Bacteroidota</taxon>
        <taxon>Bacteroidia</taxon>
        <taxon>Bacteroidales</taxon>
        <taxon>Rikenellaceae</taxon>
        <taxon>Tidjanibacter</taxon>
    </lineage>
</organism>
<protein>
    <submittedName>
        <fullName evidence="1">Uncharacterized protein</fullName>
    </submittedName>
</protein>
<name>A0A9D2DE84_9BACT</name>
<dbReference type="AlphaFoldDB" id="A0A9D2DE84"/>
<proteinExistence type="predicted"/>
<accession>A0A9D2DE84</accession>